<dbReference type="AlphaFoldDB" id="A0AAW7INP7"/>
<feature type="transmembrane region" description="Helical" evidence="1">
    <location>
        <begin position="27"/>
        <end position="49"/>
    </location>
</feature>
<dbReference type="SUPFAM" id="SSF48317">
    <property type="entry name" value="Acid phosphatase/Vanadium-dependent haloperoxidase"/>
    <property type="match status" value="1"/>
</dbReference>
<organism evidence="3 4">
    <name type="scientific">Peribacillus simplex</name>
    <dbReference type="NCBI Taxonomy" id="1478"/>
    <lineage>
        <taxon>Bacteria</taxon>
        <taxon>Bacillati</taxon>
        <taxon>Bacillota</taxon>
        <taxon>Bacilli</taxon>
        <taxon>Bacillales</taxon>
        <taxon>Bacillaceae</taxon>
        <taxon>Peribacillus</taxon>
    </lineage>
</organism>
<dbReference type="InterPro" id="IPR000326">
    <property type="entry name" value="PAP2/HPO"/>
</dbReference>
<feature type="transmembrane region" description="Helical" evidence="1">
    <location>
        <begin position="56"/>
        <end position="80"/>
    </location>
</feature>
<sequence length="192" mass="22472">MSFMEADYEWFKFINSKVQQYPLLDNIMIFFAEYVQYAFVLLILMLWLLNKSNFRVIAFQAMFSFTLAYSINRIIELFIYRERPFISHEIIQLVEHSANSSFPSDHATSAIAIAVTLWLSSHHFKYTWFILAIVVAFSRIWVGVHYPLDVVAGILNGVIIALFTHYLLFKVKPISLLIERPIFQGQGRMKDC</sequence>
<keyword evidence="1" id="KW-0472">Membrane</keyword>
<accession>A0AAW7INP7</accession>
<feature type="transmembrane region" description="Helical" evidence="1">
    <location>
        <begin position="150"/>
        <end position="169"/>
    </location>
</feature>
<reference evidence="3" key="1">
    <citation type="submission" date="2023-06" db="EMBL/GenBank/DDBJ databases">
        <title>Comparative genomics of Bacillaceae isolates and their secondary metabolite potential.</title>
        <authorList>
            <person name="Song L."/>
            <person name="Nielsen L.J."/>
            <person name="Mohite O."/>
            <person name="Xu X."/>
            <person name="Weber T."/>
            <person name="Kovacs A.T."/>
        </authorList>
    </citation>
    <scope>NUCLEOTIDE SEQUENCE</scope>
    <source>
        <strain evidence="3">D8_B_37</strain>
    </source>
</reference>
<dbReference type="Gene3D" id="1.20.144.10">
    <property type="entry name" value="Phosphatidic acid phosphatase type 2/haloperoxidase"/>
    <property type="match status" value="1"/>
</dbReference>
<dbReference type="Pfam" id="PF01569">
    <property type="entry name" value="PAP2"/>
    <property type="match status" value="1"/>
</dbReference>
<dbReference type="EMBL" id="JAUCEY010000008">
    <property type="protein sequence ID" value="MDM5451888.1"/>
    <property type="molecule type" value="Genomic_DNA"/>
</dbReference>
<dbReference type="RefSeq" id="WP_284469547.1">
    <property type="nucleotide sequence ID" value="NZ_JAQFIE010000001.1"/>
</dbReference>
<dbReference type="Proteomes" id="UP001234602">
    <property type="component" value="Unassembled WGS sequence"/>
</dbReference>
<protein>
    <submittedName>
        <fullName evidence="3">Phosphatase PAP2 family protein</fullName>
    </submittedName>
</protein>
<dbReference type="InterPro" id="IPR036938">
    <property type="entry name" value="PAP2/HPO_sf"/>
</dbReference>
<dbReference type="PANTHER" id="PTHR14969">
    <property type="entry name" value="SPHINGOSINE-1-PHOSPHATE PHOSPHOHYDROLASE"/>
    <property type="match status" value="1"/>
</dbReference>
<feature type="transmembrane region" description="Helical" evidence="1">
    <location>
        <begin position="126"/>
        <end position="144"/>
    </location>
</feature>
<evidence type="ECO:0000313" key="3">
    <source>
        <dbReference type="EMBL" id="MDM5451888.1"/>
    </source>
</evidence>
<keyword evidence="1" id="KW-0812">Transmembrane</keyword>
<keyword evidence="1" id="KW-1133">Transmembrane helix</keyword>
<gene>
    <name evidence="3" type="ORF">QUF89_06680</name>
</gene>
<feature type="domain" description="Phosphatidic acid phosphatase type 2/haloperoxidase" evidence="2">
    <location>
        <begin position="56"/>
        <end position="165"/>
    </location>
</feature>
<name>A0AAW7INP7_9BACI</name>
<comment type="caution">
    <text evidence="3">The sequence shown here is derived from an EMBL/GenBank/DDBJ whole genome shotgun (WGS) entry which is preliminary data.</text>
</comment>
<proteinExistence type="predicted"/>
<evidence type="ECO:0000256" key="1">
    <source>
        <dbReference type="SAM" id="Phobius"/>
    </source>
</evidence>
<dbReference type="PANTHER" id="PTHR14969:SF58">
    <property type="entry name" value="UNDECAPRENYL-DIPHOSPHATASE BCRC"/>
    <property type="match status" value="1"/>
</dbReference>
<evidence type="ECO:0000313" key="4">
    <source>
        <dbReference type="Proteomes" id="UP001234602"/>
    </source>
</evidence>
<dbReference type="SMART" id="SM00014">
    <property type="entry name" value="acidPPc"/>
    <property type="match status" value="1"/>
</dbReference>
<evidence type="ECO:0000259" key="2">
    <source>
        <dbReference type="SMART" id="SM00014"/>
    </source>
</evidence>